<dbReference type="Gene3D" id="2.40.50.140">
    <property type="entry name" value="Nucleic acid-binding proteins"/>
    <property type="match status" value="1"/>
</dbReference>
<dbReference type="Pfam" id="PF00152">
    <property type="entry name" value="tRNA-synt_2"/>
    <property type="match status" value="1"/>
</dbReference>
<keyword evidence="4 7" id="KW-0067">ATP-binding</keyword>
<dbReference type="InterPro" id="IPR006195">
    <property type="entry name" value="aa-tRNA-synth_II"/>
</dbReference>
<dbReference type="EC" id="6.1.1.6" evidence="7"/>
<dbReference type="CDD" id="cd00775">
    <property type="entry name" value="LysRS_core"/>
    <property type="match status" value="1"/>
</dbReference>
<dbReference type="GO" id="GO:0006430">
    <property type="term" value="P:lysyl-tRNA aminoacylation"/>
    <property type="evidence" value="ECO:0007669"/>
    <property type="project" value="UniProtKB-UniRule"/>
</dbReference>
<keyword evidence="2 7" id="KW-0479">Metal-binding</keyword>
<evidence type="ECO:0000259" key="9">
    <source>
        <dbReference type="PROSITE" id="PS50862"/>
    </source>
</evidence>
<keyword evidence="5 7" id="KW-0030">Aminoacyl-tRNA synthetase</keyword>
<keyword evidence="3 7" id="KW-0547">Nucleotide-binding</keyword>
<dbReference type="SUPFAM" id="SSF55681">
    <property type="entry name" value="Class II aaRS and biotin synthetases"/>
    <property type="match status" value="1"/>
</dbReference>
<dbReference type="GO" id="GO:0005829">
    <property type="term" value="C:cytosol"/>
    <property type="evidence" value="ECO:0007669"/>
    <property type="project" value="TreeGrafter"/>
</dbReference>
<evidence type="ECO:0000256" key="4">
    <source>
        <dbReference type="ARBA" id="ARBA00022840"/>
    </source>
</evidence>
<dbReference type="InterPro" id="IPR004364">
    <property type="entry name" value="Aa-tRNA-synt_II"/>
</dbReference>
<dbReference type="PRINTS" id="PR00982">
    <property type="entry name" value="TRNASYNTHLYS"/>
</dbReference>
<comment type="catalytic activity">
    <reaction evidence="6 7 8">
        <text>tRNA(Lys) + L-lysine + ATP = L-lysyl-tRNA(Lys) + AMP + diphosphate</text>
        <dbReference type="Rhea" id="RHEA:20792"/>
        <dbReference type="Rhea" id="RHEA-COMP:9696"/>
        <dbReference type="Rhea" id="RHEA-COMP:9697"/>
        <dbReference type="ChEBI" id="CHEBI:30616"/>
        <dbReference type="ChEBI" id="CHEBI:32551"/>
        <dbReference type="ChEBI" id="CHEBI:33019"/>
        <dbReference type="ChEBI" id="CHEBI:78442"/>
        <dbReference type="ChEBI" id="CHEBI:78529"/>
        <dbReference type="ChEBI" id="CHEBI:456215"/>
        <dbReference type="EC" id="6.1.1.6"/>
    </reaction>
</comment>
<evidence type="ECO:0000256" key="2">
    <source>
        <dbReference type="ARBA" id="ARBA00022723"/>
    </source>
</evidence>
<gene>
    <name evidence="7" type="primary">lysS</name>
    <name evidence="10" type="ORF">A3C71_02510</name>
</gene>
<organism evidence="10 11">
    <name type="scientific">Candidatus Yanofskybacteria bacterium RIFCSPHIGHO2_02_FULL_43_15c</name>
    <dbReference type="NCBI Taxonomy" id="1802679"/>
    <lineage>
        <taxon>Bacteria</taxon>
        <taxon>Candidatus Yanofskyibacteriota</taxon>
    </lineage>
</organism>
<dbReference type="EMBL" id="MGJT01000005">
    <property type="protein sequence ID" value="OGN13538.1"/>
    <property type="molecule type" value="Genomic_DNA"/>
</dbReference>
<keyword evidence="1 7" id="KW-0436">Ligase</keyword>
<dbReference type="InterPro" id="IPR018149">
    <property type="entry name" value="Lys-tRNA-synth_II_C"/>
</dbReference>
<proteinExistence type="inferred from homology"/>
<reference evidence="10 11" key="1">
    <citation type="journal article" date="2016" name="Nat. Commun.">
        <title>Thousands of microbial genomes shed light on interconnected biogeochemical processes in an aquifer system.</title>
        <authorList>
            <person name="Anantharaman K."/>
            <person name="Brown C.T."/>
            <person name="Hug L.A."/>
            <person name="Sharon I."/>
            <person name="Castelle C.J."/>
            <person name="Probst A.J."/>
            <person name="Thomas B.C."/>
            <person name="Singh A."/>
            <person name="Wilkins M.J."/>
            <person name="Karaoz U."/>
            <person name="Brodie E.L."/>
            <person name="Williams K.H."/>
            <person name="Hubbard S.S."/>
            <person name="Banfield J.F."/>
        </authorList>
    </citation>
    <scope>NUCLEOTIDE SEQUENCE [LARGE SCALE GENOMIC DNA]</scope>
</reference>
<comment type="cofactor">
    <cofactor evidence="7 8">
        <name>Mg(2+)</name>
        <dbReference type="ChEBI" id="CHEBI:18420"/>
    </cofactor>
    <text evidence="7 8">Binds 3 Mg(2+) ions per subunit.</text>
</comment>
<evidence type="ECO:0000256" key="1">
    <source>
        <dbReference type="ARBA" id="ARBA00022598"/>
    </source>
</evidence>
<sequence>MSLEEIRKTKIGKLELLRKAGVNPYPEKSWRTHEIKQALENFDKFSADKDRLVLTGRVMAYREHGASAFLDLEDASGRIQLYFKKDVVGDFDFDLFLKTVDTGDILEASGFLMKTKKEERTLEVEKYRLLSKALLPLPEKWRGLQDVEERYRKRYLDFIFNPEVKKKIETRTAIVREIRQILDENNFLEVETPVLQTLAGGANAEPFETHLDTLNLDLYLRIAPELYLKRLLVGGFERVYEFAKNFRNEGMDRDHNPEFTMLEFYVAYWDYEKMMTFLEKMMEQVATKISSPHLETPFLSDFKRPYPRVTFNDLFKKYTGIDYDEADEETLVKKAKELEIKIEKTMTKGNVADEIYKKVARPKIVEPTFLIDHPLELSPLAKKIEKDPEHVSRFQLIAGGTEVMNGFSELNDPLDQRERFEEQEKIAKKGNKEAHRFDEDFVEALEYGMPPAAGVGIGIDRLAALLTDSHSVREIIAFPLMKPK</sequence>
<evidence type="ECO:0000256" key="6">
    <source>
        <dbReference type="ARBA" id="ARBA00048573"/>
    </source>
</evidence>
<feature type="binding site" evidence="7">
    <location>
        <position position="402"/>
    </location>
    <ligand>
        <name>Mg(2+)</name>
        <dbReference type="ChEBI" id="CHEBI:18420"/>
        <label>1</label>
    </ligand>
</feature>
<comment type="subcellular location">
    <subcellularLocation>
        <location evidence="7">Cytoplasm</location>
    </subcellularLocation>
</comment>
<dbReference type="NCBIfam" id="NF001756">
    <property type="entry name" value="PRK00484.1"/>
    <property type="match status" value="1"/>
</dbReference>
<dbReference type="GO" id="GO:0000287">
    <property type="term" value="F:magnesium ion binding"/>
    <property type="evidence" value="ECO:0007669"/>
    <property type="project" value="UniProtKB-UniRule"/>
</dbReference>
<comment type="subunit">
    <text evidence="7">Homodimer.</text>
</comment>
<dbReference type="InterPro" id="IPR012340">
    <property type="entry name" value="NA-bd_OB-fold"/>
</dbReference>
<evidence type="ECO:0000256" key="8">
    <source>
        <dbReference type="RuleBase" id="RU000336"/>
    </source>
</evidence>
<evidence type="ECO:0000256" key="3">
    <source>
        <dbReference type="ARBA" id="ARBA00022741"/>
    </source>
</evidence>
<dbReference type="NCBIfam" id="TIGR00499">
    <property type="entry name" value="lysS_bact"/>
    <property type="match status" value="1"/>
</dbReference>
<dbReference type="InterPro" id="IPR045864">
    <property type="entry name" value="aa-tRNA-synth_II/BPL/LPL"/>
</dbReference>
<evidence type="ECO:0000256" key="5">
    <source>
        <dbReference type="ARBA" id="ARBA00023146"/>
    </source>
</evidence>
<feature type="binding site" evidence="7">
    <location>
        <position position="402"/>
    </location>
    <ligand>
        <name>Mg(2+)</name>
        <dbReference type="ChEBI" id="CHEBI:18420"/>
        <label>2</label>
    </ligand>
</feature>
<dbReference type="InterPro" id="IPR002313">
    <property type="entry name" value="Lys-tRNA-ligase_II"/>
</dbReference>
<dbReference type="CDD" id="cd04322">
    <property type="entry name" value="LysRS_N"/>
    <property type="match status" value="1"/>
</dbReference>
<accession>A0A1F8FLW6</accession>
<name>A0A1F8FLW6_9BACT</name>
<comment type="similarity">
    <text evidence="7">Belongs to the class-II aminoacyl-tRNA synthetase family.</text>
</comment>
<dbReference type="AlphaFoldDB" id="A0A1F8FLW6"/>
<dbReference type="PANTHER" id="PTHR42918">
    <property type="entry name" value="LYSYL-TRNA SYNTHETASE"/>
    <property type="match status" value="1"/>
</dbReference>
<evidence type="ECO:0000313" key="10">
    <source>
        <dbReference type="EMBL" id="OGN13538.1"/>
    </source>
</evidence>
<dbReference type="SUPFAM" id="SSF50249">
    <property type="entry name" value="Nucleic acid-binding proteins"/>
    <property type="match status" value="1"/>
</dbReference>
<dbReference type="GO" id="GO:0005524">
    <property type="term" value="F:ATP binding"/>
    <property type="evidence" value="ECO:0007669"/>
    <property type="project" value="UniProtKB-UniRule"/>
</dbReference>
<keyword evidence="7" id="KW-0648">Protein biosynthesis</keyword>
<evidence type="ECO:0000313" key="11">
    <source>
        <dbReference type="Proteomes" id="UP000178197"/>
    </source>
</evidence>
<dbReference type="Pfam" id="PF01336">
    <property type="entry name" value="tRNA_anti-codon"/>
    <property type="match status" value="1"/>
</dbReference>
<comment type="caution">
    <text evidence="10">The sequence shown here is derived from an EMBL/GenBank/DDBJ whole genome shotgun (WGS) entry which is preliminary data.</text>
</comment>
<dbReference type="Gene3D" id="3.30.930.10">
    <property type="entry name" value="Bira Bifunctional Protein, Domain 2"/>
    <property type="match status" value="1"/>
</dbReference>
<dbReference type="InterPro" id="IPR044136">
    <property type="entry name" value="Lys-tRNA-ligase_II_N"/>
</dbReference>
<dbReference type="InterPro" id="IPR004365">
    <property type="entry name" value="NA-bd_OB_tRNA"/>
</dbReference>
<dbReference type="HAMAP" id="MF_00252">
    <property type="entry name" value="Lys_tRNA_synth_class2"/>
    <property type="match status" value="1"/>
</dbReference>
<evidence type="ECO:0000256" key="7">
    <source>
        <dbReference type="HAMAP-Rule" id="MF_00252"/>
    </source>
</evidence>
<dbReference type="GO" id="GO:0004824">
    <property type="term" value="F:lysine-tRNA ligase activity"/>
    <property type="evidence" value="ECO:0007669"/>
    <property type="project" value="UniProtKB-UniRule"/>
</dbReference>
<dbReference type="PROSITE" id="PS50862">
    <property type="entry name" value="AA_TRNA_LIGASE_II"/>
    <property type="match status" value="1"/>
</dbReference>
<keyword evidence="7 8" id="KW-0460">Magnesium</keyword>
<comment type="caution">
    <text evidence="7">Lacks conserved residue(s) required for the propagation of feature annotation.</text>
</comment>
<dbReference type="Proteomes" id="UP000178197">
    <property type="component" value="Unassembled WGS sequence"/>
</dbReference>
<keyword evidence="7" id="KW-0963">Cytoplasm</keyword>
<feature type="domain" description="Aminoacyl-transfer RNA synthetases class-II family profile" evidence="9">
    <location>
        <begin position="171"/>
        <end position="483"/>
    </location>
</feature>
<dbReference type="GO" id="GO:0000049">
    <property type="term" value="F:tRNA binding"/>
    <property type="evidence" value="ECO:0007669"/>
    <property type="project" value="TreeGrafter"/>
</dbReference>
<dbReference type="PANTHER" id="PTHR42918:SF15">
    <property type="entry name" value="LYSINE--TRNA LIGASE, CHLOROPLASTIC_MITOCHONDRIAL"/>
    <property type="match status" value="1"/>
</dbReference>
<protein>
    <recommendedName>
        <fullName evidence="7">Lysine--tRNA ligase</fullName>
        <ecNumber evidence="7">6.1.1.6</ecNumber>
    </recommendedName>
    <alternativeName>
        <fullName evidence="7">Lysyl-tRNA synthetase</fullName>
        <shortName evidence="7">LysRS</shortName>
    </alternativeName>
</protein>